<proteinExistence type="predicted"/>
<dbReference type="OrthoDB" id="5430637at2"/>
<reference evidence="2" key="1">
    <citation type="journal article" date="2011" name="Stand. Genomic Sci.">
        <title>Genome sequence of the filamentous, gliding Thiothrix nivea neotype strain (JP2(T)).</title>
        <authorList>
            <person name="Lapidus A."/>
            <person name="Nolan M."/>
            <person name="Lucas S."/>
            <person name="Glavina Del Rio T."/>
            <person name="Tice H."/>
            <person name="Cheng J.F."/>
            <person name="Tapia R."/>
            <person name="Han C."/>
            <person name="Goodwin L."/>
            <person name="Pitluck S."/>
            <person name="Liolios K."/>
            <person name="Pagani I."/>
            <person name="Ivanova N."/>
            <person name="Huntemann M."/>
            <person name="Mavromatis K."/>
            <person name="Mikhailova N."/>
            <person name="Pati A."/>
            <person name="Chen A."/>
            <person name="Palaniappan K."/>
            <person name="Land M."/>
            <person name="Brambilla E.M."/>
            <person name="Rohde M."/>
            <person name="Abt B."/>
            <person name="Verbarg S."/>
            <person name="Goker M."/>
            <person name="Bristow J."/>
            <person name="Eisen J.A."/>
            <person name="Markowitz V."/>
            <person name="Hugenholtz P."/>
            <person name="Kyrpides N.C."/>
            <person name="Klenk H.P."/>
            <person name="Woyke T."/>
        </authorList>
    </citation>
    <scope>NUCLEOTIDE SEQUENCE [LARGE SCALE GENOMIC DNA]</scope>
    <source>
        <strain evidence="2">ATCC 35100 / DSM 5205 / JP2</strain>
    </source>
</reference>
<evidence type="ECO:0000313" key="2">
    <source>
        <dbReference type="Proteomes" id="UP000005317"/>
    </source>
</evidence>
<sequence>MTLKKPLALFHIELYKREIVPKLYLAMYLAKNFNFQIYLGKVENYAQATIGKGVYLNKDHGVWSEERLLKIKSNGYFVTAFDEEGMIYKSDEIYNRSRGSKKLLDELDAIFLWGENQSKTIGKISQNFNNKFITGSPKFDFYKSVKNRSIDQKIGGRDVIKVLVNTRFTYVNSLNPTLQSDIDNLKKLSFVKSKEDEFLFRQLVESDKVIFNEFCKLFNLLGDDERFAVVIRPHPAENGEVYKEFASKYNNIHVDGNSDLIQQIITHDCVVHDGCSTAIEARVLGKYVFGLRPENLKSAYIATANRFSRNFMDASSLKKYLLNKSEWYLEDVDHLGKLFIENWKDKSASISFGKIIDSFDLEKVEILKPSIEKQSVKRFIADVVYFFVRKYPSLLKLLPTSTAKKVQNFYQARSKSQKVFPKIKLENVKEQINYLCGLDEILGNYEKYNIKKINSYSFVITYD</sequence>
<gene>
    <name evidence="1" type="ORF">Thini_1624</name>
</gene>
<dbReference type="InterPro" id="IPR043148">
    <property type="entry name" value="TagF_C"/>
</dbReference>
<dbReference type="Gene3D" id="3.40.50.12580">
    <property type="match status" value="1"/>
</dbReference>
<dbReference type="NCBIfam" id="TIGR04396">
    <property type="entry name" value="surf_polysacc"/>
    <property type="match status" value="1"/>
</dbReference>
<dbReference type="EMBL" id="JH651384">
    <property type="protein sequence ID" value="EIJ34218.1"/>
    <property type="molecule type" value="Genomic_DNA"/>
</dbReference>
<organism evidence="1 2">
    <name type="scientific">Thiothrix nivea (strain ATCC 35100 / DSM 5205 / JP2)</name>
    <dbReference type="NCBI Taxonomy" id="870187"/>
    <lineage>
        <taxon>Bacteria</taxon>
        <taxon>Pseudomonadati</taxon>
        <taxon>Pseudomonadota</taxon>
        <taxon>Gammaproteobacteria</taxon>
        <taxon>Thiotrichales</taxon>
        <taxon>Thiotrichaceae</taxon>
        <taxon>Thiothrix</taxon>
    </lineage>
</organism>
<name>A0A656HBK9_THINJ</name>
<protein>
    <submittedName>
        <fullName evidence="1">Uncharacterized protein</fullName>
    </submittedName>
</protein>
<dbReference type="AlphaFoldDB" id="A0A656HBK9"/>
<dbReference type="InterPro" id="IPR030906">
    <property type="entry name" value="Surf_polysacc"/>
</dbReference>
<evidence type="ECO:0000313" key="1">
    <source>
        <dbReference type="EMBL" id="EIJ34218.1"/>
    </source>
</evidence>
<keyword evidence="2" id="KW-1185">Reference proteome</keyword>
<dbReference type="RefSeq" id="WP_002708159.1">
    <property type="nucleotide sequence ID" value="NZ_JH651384.1"/>
</dbReference>
<dbReference type="Proteomes" id="UP000005317">
    <property type="component" value="Unassembled WGS sequence"/>
</dbReference>
<accession>A0A656HBK9</accession>